<gene>
    <name evidence="6" type="ORF">V8247_04755</name>
</gene>
<dbReference type="SUPFAM" id="SSF54862">
    <property type="entry name" value="4Fe-4S ferredoxins"/>
    <property type="match status" value="1"/>
</dbReference>
<evidence type="ECO:0000256" key="2">
    <source>
        <dbReference type="ARBA" id="ARBA00022723"/>
    </source>
</evidence>
<dbReference type="Proteomes" id="UP001375370">
    <property type="component" value="Chromosome"/>
</dbReference>
<evidence type="ECO:0000259" key="5">
    <source>
        <dbReference type="PROSITE" id="PS51379"/>
    </source>
</evidence>
<dbReference type="Gene3D" id="3.30.70.20">
    <property type="match status" value="1"/>
</dbReference>
<feature type="domain" description="4Fe-4S ferredoxin-type" evidence="5">
    <location>
        <begin position="34"/>
        <end position="64"/>
    </location>
</feature>
<dbReference type="InterPro" id="IPR017896">
    <property type="entry name" value="4Fe4S_Fe-S-bd"/>
</dbReference>
<keyword evidence="3" id="KW-0408">Iron</keyword>
<dbReference type="PANTHER" id="PTHR43687:SF1">
    <property type="entry name" value="FERREDOXIN III"/>
    <property type="match status" value="1"/>
</dbReference>
<dbReference type="PANTHER" id="PTHR43687">
    <property type="entry name" value="ADENYLYLSULFATE REDUCTASE, BETA SUBUNIT"/>
    <property type="match status" value="1"/>
</dbReference>
<dbReference type="EMBL" id="CP146612">
    <property type="protein sequence ID" value="WWX24585.1"/>
    <property type="molecule type" value="Genomic_DNA"/>
</dbReference>
<proteinExistence type="predicted"/>
<dbReference type="PROSITE" id="PS00198">
    <property type="entry name" value="4FE4S_FER_1"/>
    <property type="match status" value="1"/>
</dbReference>
<protein>
    <submittedName>
        <fullName evidence="6">Ferredoxin family protein</fullName>
    </submittedName>
</protein>
<evidence type="ECO:0000256" key="3">
    <source>
        <dbReference type="ARBA" id="ARBA00023004"/>
    </source>
</evidence>
<organism evidence="6 7">
    <name type="scientific">Candidatus Dehalogenimonas loeffleri</name>
    <dbReference type="NCBI Taxonomy" id="3127115"/>
    <lineage>
        <taxon>Bacteria</taxon>
        <taxon>Bacillati</taxon>
        <taxon>Chloroflexota</taxon>
        <taxon>Dehalococcoidia</taxon>
        <taxon>Dehalococcoidales</taxon>
        <taxon>Dehalococcoidaceae</taxon>
        <taxon>Dehalogenimonas</taxon>
    </lineage>
</organism>
<keyword evidence="7" id="KW-1185">Reference proteome</keyword>
<keyword evidence="4" id="KW-0411">Iron-sulfur</keyword>
<dbReference type="PROSITE" id="PS51379">
    <property type="entry name" value="4FE4S_FER_2"/>
    <property type="match status" value="2"/>
</dbReference>
<dbReference type="Pfam" id="PF12838">
    <property type="entry name" value="Fer4_7"/>
    <property type="match status" value="1"/>
</dbReference>
<dbReference type="RefSeq" id="WP_338736696.1">
    <property type="nucleotide sequence ID" value="NZ_CP146612.1"/>
</dbReference>
<evidence type="ECO:0000256" key="4">
    <source>
        <dbReference type="ARBA" id="ARBA00023014"/>
    </source>
</evidence>
<reference evidence="6 7" key="1">
    <citation type="submission" date="2024-03" db="EMBL/GenBank/DDBJ databases">
        <title>A Dehalogenimonas Isolated from Estuarine Sediments Dihaloeliminates Chlorinated Alkanes.</title>
        <authorList>
            <person name="Yang Y."/>
            <person name="Wang H."/>
        </authorList>
    </citation>
    <scope>NUCLEOTIDE SEQUENCE [LARGE SCALE GENOMIC DNA]</scope>
    <source>
        <strain evidence="6 7">W</strain>
    </source>
</reference>
<evidence type="ECO:0000256" key="1">
    <source>
        <dbReference type="ARBA" id="ARBA00022485"/>
    </source>
</evidence>
<dbReference type="InterPro" id="IPR017900">
    <property type="entry name" value="4Fe4S_Fe_S_CS"/>
</dbReference>
<name>A0ABZ2J856_9CHLR</name>
<dbReference type="InterPro" id="IPR050572">
    <property type="entry name" value="Fe-S_Ferredoxin"/>
</dbReference>
<keyword evidence="2" id="KW-0479">Metal-binding</keyword>
<keyword evidence="1" id="KW-0004">4Fe-4S</keyword>
<sequence>MADKVTIEQDLCTGCGICVAMCPRQILEIDPETDTCRVTDPDKCDQLGGCEFQCPTGAITVDPTA</sequence>
<feature type="domain" description="4Fe-4S ferredoxin-type" evidence="5">
    <location>
        <begin position="3"/>
        <end position="32"/>
    </location>
</feature>
<evidence type="ECO:0000313" key="7">
    <source>
        <dbReference type="Proteomes" id="UP001375370"/>
    </source>
</evidence>
<evidence type="ECO:0000313" key="6">
    <source>
        <dbReference type="EMBL" id="WWX24585.1"/>
    </source>
</evidence>
<accession>A0ABZ2J856</accession>